<feature type="region of interest" description="Disordered" evidence="1">
    <location>
        <begin position="1"/>
        <end position="27"/>
    </location>
</feature>
<protein>
    <submittedName>
        <fullName evidence="2">Uncharacterized protein</fullName>
    </submittedName>
</protein>
<keyword evidence="2" id="KW-0614">Plasmid</keyword>
<accession>A6WH30</accession>
<evidence type="ECO:0000313" key="2">
    <source>
        <dbReference type="EMBL" id="ABS06119.1"/>
    </source>
</evidence>
<evidence type="ECO:0000313" key="3">
    <source>
        <dbReference type="Proteomes" id="UP000001116"/>
    </source>
</evidence>
<dbReference type="AlphaFoldDB" id="A6WH30"/>
<dbReference type="HOGENOM" id="CLU_1213524_0_0_11"/>
<keyword evidence="3" id="KW-1185">Reference proteome</keyword>
<dbReference type="Proteomes" id="UP000001116">
    <property type="component" value="Plasmid pKRAD01"/>
</dbReference>
<proteinExistence type="predicted"/>
<dbReference type="KEGG" id="kra:Krad_4660"/>
<evidence type="ECO:0000256" key="1">
    <source>
        <dbReference type="SAM" id="MobiDB-lite"/>
    </source>
</evidence>
<dbReference type="RefSeq" id="WP_012001903.1">
    <property type="nucleotide sequence ID" value="NC_009806.1"/>
</dbReference>
<dbReference type="EMBL" id="CP000751">
    <property type="protein sequence ID" value="ABS06119.1"/>
    <property type="molecule type" value="Genomic_DNA"/>
</dbReference>
<gene>
    <name evidence="2" type="ordered locus">Krad_4660</name>
</gene>
<feature type="region of interest" description="Disordered" evidence="1">
    <location>
        <begin position="207"/>
        <end position="228"/>
    </location>
</feature>
<reference evidence="3" key="1">
    <citation type="journal article" date="2008" name="PLoS ONE">
        <title>Survival in nuclear waste, extreme resistance, and potential applications gleaned from the genome sequence of Kineococcus radiotolerans SRS30216.</title>
        <authorList>
            <person name="Bagwell C.E."/>
            <person name="Bhat S."/>
            <person name="Hawkins G.M."/>
            <person name="Smith B.W."/>
            <person name="Biswas T."/>
            <person name="Hoover T.R."/>
            <person name="Saunders E."/>
            <person name="Han C.S."/>
            <person name="Tsodikov O.V."/>
            <person name="Shimkets L.J."/>
        </authorList>
    </citation>
    <scope>NUCLEOTIDE SEQUENCE [LARGE SCALE GENOMIC DNA]</scope>
    <source>
        <strain evidence="3">ATCC BAA-149 / DSM 14245 / SRS30216</strain>
    </source>
</reference>
<organism evidence="2 3">
    <name type="scientific">Kineococcus radiotolerans (strain ATCC BAA-149 / DSM 14245 / SRS30216)</name>
    <dbReference type="NCBI Taxonomy" id="266940"/>
    <lineage>
        <taxon>Bacteria</taxon>
        <taxon>Bacillati</taxon>
        <taxon>Actinomycetota</taxon>
        <taxon>Actinomycetes</taxon>
        <taxon>Kineosporiales</taxon>
        <taxon>Kineosporiaceae</taxon>
        <taxon>Kineococcus</taxon>
    </lineage>
</organism>
<sequence length="228" mass="25305">MFTLLERPPPTLPRSFLMADPTLPPTDRNQLREQARQRLQAFLQDLAGLEGLARLERVGHAATQATAEAKTARQAAYDAALSASFYAGAQGLHKVLAANDQSWLQLRRRALKSQTSPFLRTASPAQVAERARELGIVEVPDALETLPQLAHAHVQAEEWASAVREVRDELVRSLYSASVLNPQGITQPMLAQAAGISEQRVWQLLNPDFRSHRPRHGNRPLYAPKEES</sequence>
<name>A6WH30_KINRD</name>
<geneLocation type="plasmid" evidence="2 3">
    <name>pKRAD01</name>
</geneLocation>